<feature type="region of interest" description="Disordered" evidence="1">
    <location>
        <begin position="112"/>
        <end position="151"/>
    </location>
</feature>
<evidence type="ECO:0000313" key="2">
    <source>
        <dbReference type="EMBL" id="OAL65137.1"/>
    </source>
</evidence>
<feature type="compositionally biased region" description="Low complexity" evidence="1">
    <location>
        <begin position="383"/>
        <end position="395"/>
    </location>
</feature>
<accession>A0A178F135</accession>
<sequence length="441" mass="46788">MAKSSGLPTFPSPSASQEEVEAFLHEWVATRWEVPVSSPRVQNVSFRFKGTGSTLYSLSQEEMETLMGSKALGDSLYYALCYDSPYGSATRGKYASVVSGISNAARSLGPVIQSPSSSASASPASSSTSSTSIDESYTKPPQPSISRSGFPTRCLSEKPSAQYLNKFYVNPRTHHCQAVAAVEFAGHASQKASRIYHPLLTLPIDITTTAAHPRAASIMSSEGVEASATGQTNQDSIALVPAADTQIASTSTDADKPEATANGDEKPTSTGNTEKPAVETKSDAPTEDKKVEETKEETKEESKEESKEEAQEQPEEPKGEKETGQKRDHAAMSTAEPAATTADSKDEKEETQDEPIEPAEKKQKVQKKDEAISTTVAAADTTENGNANGNSNGNEAAKRRPGRPKKSGGASAAPPKKKTPTPRSSDGVGSRTRSRRPQAEA</sequence>
<gene>
    <name evidence="2" type="ORF">A7C99_3619</name>
</gene>
<dbReference type="AlphaFoldDB" id="A0A178F135"/>
<feature type="compositionally biased region" description="Low complexity" evidence="1">
    <location>
        <begin position="114"/>
        <end position="132"/>
    </location>
</feature>
<feature type="compositionally biased region" description="Basic residues" evidence="1">
    <location>
        <begin position="432"/>
        <end position="441"/>
    </location>
</feature>
<protein>
    <submittedName>
        <fullName evidence="2">Uncharacterized protein</fullName>
    </submittedName>
</protein>
<feature type="compositionally biased region" description="Basic and acidic residues" evidence="1">
    <location>
        <begin position="358"/>
        <end position="371"/>
    </location>
</feature>
<dbReference type="Proteomes" id="UP000243015">
    <property type="component" value="Unassembled WGS sequence"/>
</dbReference>
<feature type="compositionally biased region" description="Basic and acidic residues" evidence="1">
    <location>
        <begin position="276"/>
        <end position="330"/>
    </location>
</feature>
<organism evidence="2 3">
    <name type="scientific">Trichophyton rubrum</name>
    <name type="common">Athlete's foot fungus</name>
    <name type="synonym">Epidermophyton rubrum</name>
    <dbReference type="NCBI Taxonomy" id="5551"/>
    <lineage>
        <taxon>Eukaryota</taxon>
        <taxon>Fungi</taxon>
        <taxon>Dikarya</taxon>
        <taxon>Ascomycota</taxon>
        <taxon>Pezizomycotina</taxon>
        <taxon>Eurotiomycetes</taxon>
        <taxon>Eurotiomycetidae</taxon>
        <taxon>Onygenales</taxon>
        <taxon>Arthrodermataceae</taxon>
        <taxon>Trichophyton</taxon>
    </lineage>
</organism>
<dbReference type="VEuPathDB" id="FungiDB:TERG_06740"/>
<evidence type="ECO:0000313" key="3">
    <source>
        <dbReference type="Proteomes" id="UP000243015"/>
    </source>
</evidence>
<dbReference type="EMBL" id="LHPM01000014">
    <property type="protein sequence ID" value="OAL65137.1"/>
    <property type="molecule type" value="Genomic_DNA"/>
</dbReference>
<evidence type="ECO:0000256" key="1">
    <source>
        <dbReference type="SAM" id="MobiDB-lite"/>
    </source>
</evidence>
<feature type="compositionally biased region" description="Basic and acidic residues" evidence="1">
    <location>
        <begin position="253"/>
        <end position="267"/>
    </location>
</feature>
<feature type="region of interest" description="Disordered" evidence="1">
    <location>
        <begin position="248"/>
        <end position="441"/>
    </location>
</feature>
<proteinExistence type="predicted"/>
<comment type="caution">
    <text evidence="2">The sequence shown here is derived from an EMBL/GenBank/DDBJ whole genome shotgun (WGS) entry which is preliminary data.</text>
</comment>
<reference evidence="2 3" key="1">
    <citation type="submission" date="2016-05" db="EMBL/GenBank/DDBJ databases">
        <title>Genome sequencing of Trichophyton rubrum CMCC(F)T1i isolated from hair.</title>
        <authorList>
            <person name="Zhan P."/>
            <person name="Tao Y."/>
            <person name="Liu W."/>
        </authorList>
    </citation>
    <scope>NUCLEOTIDE SEQUENCE [LARGE SCALE GENOMIC DNA]</scope>
    <source>
        <strain evidence="3">CMCC(F)T1i</strain>
    </source>
</reference>
<name>A0A178F135_TRIRU</name>
<dbReference type="VEuPathDB" id="FungiDB:TERG_06739"/>